<proteinExistence type="predicted"/>
<gene>
    <name evidence="1" type="ORF">NCTC13532_00568</name>
</gene>
<name>A0A381FBK3_9FLAO</name>
<evidence type="ECO:0000313" key="1">
    <source>
        <dbReference type="EMBL" id="SUX43966.1"/>
    </source>
</evidence>
<dbReference type="EMBL" id="UFVR01000004">
    <property type="protein sequence ID" value="SUX43966.1"/>
    <property type="molecule type" value="Genomic_DNA"/>
</dbReference>
<evidence type="ECO:0000313" key="2">
    <source>
        <dbReference type="Proteomes" id="UP000254282"/>
    </source>
</evidence>
<dbReference type="Proteomes" id="UP000254282">
    <property type="component" value="Unassembled WGS sequence"/>
</dbReference>
<dbReference type="AlphaFoldDB" id="A0A381FBK3"/>
<accession>A0A381FBK3</accession>
<sequence>MEKEYSPLLDKNEMLAVLGEINQFTETEEFKSLVDELKNLPDRNSKYEFVRNVVINKEEQIKRGLIVPEGILVQRSYFVDDRPTLFCVVKYLKDGKRKMTITFDDDFPKETYTKN</sequence>
<dbReference type="RefSeq" id="WP_115619137.1">
    <property type="nucleotide sequence ID" value="NZ_UFVR01000004.1"/>
</dbReference>
<reference evidence="1 2" key="1">
    <citation type="submission" date="2018-06" db="EMBL/GenBank/DDBJ databases">
        <authorList>
            <consortium name="Pathogen Informatics"/>
            <person name="Doyle S."/>
        </authorList>
    </citation>
    <scope>NUCLEOTIDE SEQUENCE [LARGE SCALE GENOMIC DNA]</scope>
    <source>
        <strain evidence="1 2">NCTC13532</strain>
    </source>
</reference>
<protein>
    <submittedName>
        <fullName evidence="1">Uncharacterized protein</fullName>
    </submittedName>
</protein>
<organism evidence="1 2">
    <name type="scientific">Chryseobacterium indoltheticum</name>
    <dbReference type="NCBI Taxonomy" id="254"/>
    <lineage>
        <taxon>Bacteria</taxon>
        <taxon>Pseudomonadati</taxon>
        <taxon>Bacteroidota</taxon>
        <taxon>Flavobacteriia</taxon>
        <taxon>Flavobacteriales</taxon>
        <taxon>Weeksellaceae</taxon>
        <taxon>Chryseobacterium group</taxon>
        <taxon>Chryseobacterium</taxon>
    </lineage>
</organism>